<keyword evidence="2" id="KW-1185">Reference proteome</keyword>
<evidence type="ECO:0000313" key="2">
    <source>
        <dbReference type="Proteomes" id="UP001470230"/>
    </source>
</evidence>
<organism evidence="1 2">
    <name type="scientific">Tritrichomonas musculus</name>
    <dbReference type="NCBI Taxonomy" id="1915356"/>
    <lineage>
        <taxon>Eukaryota</taxon>
        <taxon>Metamonada</taxon>
        <taxon>Parabasalia</taxon>
        <taxon>Tritrichomonadida</taxon>
        <taxon>Tritrichomonadidae</taxon>
        <taxon>Tritrichomonas</taxon>
    </lineage>
</organism>
<proteinExistence type="predicted"/>
<comment type="caution">
    <text evidence="1">The sequence shown here is derived from an EMBL/GenBank/DDBJ whole genome shotgun (WGS) entry which is preliminary data.</text>
</comment>
<evidence type="ECO:0000313" key="1">
    <source>
        <dbReference type="EMBL" id="KAK8895600.1"/>
    </source>
</evidence>
<sequence length="216" mass="24952">MDPDKIDEETMMRLIRDDRLESSKTRMEESISLLDQTFKSIKDSIQSKYDIIYKAKKEDIHQRILKMFVDLMKNSGREIEFYISDAPSDKKSVFQYLQAATAKQIKKRNNTRIPTHTPEVTSAFETDFHEIYDDLVKSGIDMQNEVILADGSFLYQGHCYSVGDTIYISKLSNSSIQAKVELVTVEEVTLVFPDRSILKISKDDLTQHKIVLNNIK</sequence>
<dbReference type="Proteomes" id="UP001470230">
    <property type="component" value="Unassembled WGS sequence"/>
</dbReference>
<dbReference type="EMBL" id="JAPFFF010000003">
    <property type="protein sequence ID" value="KAK8895600.1"/>
    <property type="molecule type" value="Genomic_DNA"/>
</dbReference>
<name>A0ABR2KWX7_9EUKA</name>
<protein>
    <submittedName>
        <fullName evidence="1">Uncharacterized protein</fullName>
    </submittedName>
</protein>
<accession>A0ABR2KWX7</accession>
<reference evidence="1 2" key="1">
    <citation type="submission" date="2024-04" db="EMBL/GenBank/DDBJ databases">
        <title>Tritrichomonas musculus Genome.</title>
        <authorList>
            <person name="Alves-Ferreira E."/>
            <person name="Grigg M."/>
            <person name="Lorenzi H."/>
            <person name="Galac M."/>
        </authorList>
    </citation>
    <scope>NUCLEOTIDE SEQUENCE [LARGE SCALE GENOMIC DNA]</scope>
    <source>
        <strain evidence="1 2">EAF2021</strain>
    </source>
</reference>
<gene>
    <name evidence="1" type="ORF">M9Y10_024070</name>
</gene>